<comment type="subcellular location">
    <subcellularLocation>
        <location evidence="1">Membrane</location>
        <topology evidence="1">Multi-pass membrane protein</topology>
    </subcellularLocation>
</comment>
<reference evidence="10" key="1">
    <citation type="submission" date="2020-06" db="EMBL/GenBank/DDBJ databases">
        <title>Draft genome of Bugula neritina, a colonial animal packing powerful symbionts and potential medicines.</title>
        <authorList>
            <person name="Rayko M."/>
        </authorList>
    </citation>
    <scope>NUCLEOTIDE SEQUENCE [LARGE SCALE GENOMIC DNA]</scope>
    <source>
        <strain evidence="10">Kwan_BN1</strain>
    </source>
</reference>
<dbReference type="GO" id="GO:0008076">
    <property type="term" value="C:voltage-gated potassium channel complex"/>
    <property type="evidence" value="ECO:0007669"/>
    <property type="project" value="InterPro"/>
</dbReference>
<dbReference type="InterPro" id="IPR011333">
    <property type="entry name" value="SKP1/BTB/POZ_sf"/>
</dbReference>
<dbReference type="InterPro" id="IPR028325">
    <property type="entry name" value="VG_K_chnl"/>
</dbReference>
<gene>
    <name evidence="10" type="ORF">EB796_014738</name>
</gene>
<keyword evidence="7" id="KW-0407">Ion channel</keyword>
<evidence type="ECO:0000256" key="3">
    <source>
        <dbReference type="ARBA" id="ARBA00022692"/>
    </source>
</evidence>
<keyword evidence="3 8" id="KW-0812">Transmembrane</keyword>
<dbReference type="PANTHER" id="PTHR11537:SF254">
    <property type="entry name" value="POTASSIUM VOLTAGE-GATED CHANNEL PROTEIN SHAB"/>
    <property type="match status" value="1"/>
</dbReference>
<evidence type="ECO:0000256" key="7">
    <source>
        <dbReference type="ARBA" id="ARBA00023303"/>
    </source>
</evidence>
<proteinExistence type="predicted"/>
<organism evidence="10 11">
    <name type="scientific">Bugula neritina</name>
    <name type="common">Brown bryozoan</name>
    <name type="synonym">Sertularia neritina</name>
    <dbReference type="NCBI Taxonomy" id="10212"/>
    <lineage>
        <taxon>Eukaryota</taxon>
        <taxon>Metazoa</taxon>
        <taxon>Spiralia</taxon>
        <taxon>Lophotrochozoa</taxon>
        <taxon>Bryozoa</taxon>
        <taxon>Gymnolaemata</taxon>
        <taxon>Cheilostomatida</taxon>
        <taxon>Flustrina</taxon>
        <taxon>Buguloidea</taxon>
        <taxon>Bugulidae</taxon>
        <taxon>Bugula</taxon>
    </lineage>
</organism>
<comment type="caution">
    <text evidence="10">The sequence shown here is derived from an EMBL/GenBank/DDBJ whole genome shotgun (WGS) entry which is preliminary data.</text>
</comment>
<evidence type="ECO:0000259" key="9">
    <source>
        <dbReference type="Pfam" id="PF02214"/>
    </source>
</evidence>
<dbReference type="GO" id="GO:0005249">
    <property type="term" value="F:voltage-gated potassium channel activity"/>
    <property type="evidence" value="ECO:0007669"/>
    <property type="project" value="InterPro"/>
</dbReference>
<keyword evidence="4 8" id="KW-1133">Transmembrane helix</keyword>
<dbReference type="OrthoDB" id="10025005at2759"/>
<accession>A0A7J7JMW3</accession>
<evidence type="ECO:0000256" key="6">
    <source>
        <dbReference type="ARBA" id="ARBA00023136"/>
    </source>
</evidence>
<keyword evidence="6 8" id="KW-0472">Membrane</keyword>
<keyword evidence="2" id="KW-0813">Transport</keyword>
<sequence length="325" mass="36963">MYALNVGSFTTANQTLGSSSTFLKLSALLWTQAHKAFNMSDVAAVASAVINMSLSNEDLKKMTTNKVEDNAVKDLHFLHINISGQKFIVSSQLIKSYPHSKFASPHLLADHWIEELNAFYFDRDPALFNAVLNILRYNVLNVPSGYDKELVMEEINFWNVPKEDVEGVQDDEELRLEAEFQWLENRIPPPPSGSSKFLELRYKCWCFITDPLGPYTEYRRMSIAYAVFSIVAVVLYMILYGIGTSPHYRVIDEHALPALYTNKTERTTNLDSAIDNLGCSQMPKISCYIRTTPLLWITYSKICFKICFHPGNINSIDPMSRLGVF</sequence>
<name>A0A7J7JMW3_BUGNE</name>
<evidence type="ECO:0000313" key="10">
    <source>
        <dbReference type="EMBL" id="KAF6026944.1"/>
    </source>
</evidence>
<dbReference type="PANTHER" id="PTHR11537">
    <property type="entry name" value="VOLTAGE-GATED POTASSIUM CHANNEL"/>
    <property type="match status" value="1"/>
</dbReference>
<dbReference type="EMBL" id="VXIV02002176">
    <property type="protein sequence ID" value="KAF6026944.1"/>
    <property type="molecule type" value="Genomic_DNA"/>
</dbReference>
<dbReference type="Gene3D" id="3.30.710.10">
    <property type="entry name" value="Potassium Channel Kv1.1, Chain A"/>
    <property type="match status" value="1"/>
</dbReference>
<keyword evidence="11" id="KW-1185">Reference proteome</keyword>
<dbReference type="AlphaFoldDB" id="A0A7J7JMW3"/>
<evidence type="ECO:0000313" key="11">
    <source>
        <dbReference type="Proteomes" id="UP000593567"/>
    </source>
</evidence>
<dbReference type="Pfam" id="PF02214">
    <property type="entry name" value="BTB_2"/>
    <property type="match status" value="1"/>
</dbReference>
<evidence type="ECO:0000256" key="1">
    <source>
        <dbReference type="ARBA" id="ARBA00004141"/>
    </source>
</evidence>
<dbReference type="GO" id="GO:0051260">
    <property type="term" value="P:protein homooligomerization"/>
    <property type="evidence" value="ECO:0007669"/>
    <property type="project" value="InterPro"/>
</dbReference>
<protein>
    <recommendedName>
        <fullName evidence="9">Potassium channel tetramerisation-type BTB domain-containing protein</fullName>
    </recommendedName>
</protein>
<dbReference type="Proteomes" id="UP000593567">
    <property type="component" value="Unassembled WGS sequence"/>
</dbReference>
<evidence type="ECO:0000256" key="2">
    <source>
        <dbReference type="ARBA" id="ARBA00022448"/>
    </source>
</evidence>
<keyword evidence="5" id="KW-0406">Ion transport</keyword>
<dbReference type="GO" id="GO:0001508">
    <property type="term" value="P:action potential"/>
    <property type="evidence" value="ECO:0007669"/>
    <property type="project" value="TreeGrafter"/>
</dbReference>
<dbReference type="SUPFAM" id="SSF54695">
    <property type="entry name" value="POZ domain"/>
    <property type="match status" value="1"/>
</dbReference>
<evidence type="ECO:0000256" key="4">
    <source>
        <dbReference type="ARBA" id="ARBA00022989"/>
    </source>
</evidence>
<evidence type="ECO:0000256" key="8">
    <source>
        <dbReference type="SAM" id="Phobius"/>
    </source>
</evidence>
<feature type="domain" description="Potassium channel tetramerisation-type BTB" evidence="9">
    <location>
        <begin position="79"/>
        <end position="166"/>
    </location>
</feature>
<feature type="transmembrane region" description="Helical" evidence="8">
    <location>
        <begin position="223"/>
        <end position="242"/>
    </location>
</feature>
<dbReference type="InterPro" id="IPR003131">
    <property type="entry name" value="T1-type_BTB"/>
</dbReference>
<evidence type="ECO:0000256" key="5">
    <source>
        <dbReference type="ARBA" id="ARBA00023065"/>
    </source>
</evidence>